<dbReference type="InterPro" id="IPR042203">
    <property type="entry name" value="Leu/Phe-tRNA_Trfase_C"/>
</dbReference>
<gene>
    <name evidence="4" type="ORF">UFOPK2658_01832</name>
    <name evidence="5" type="ORF">UFOPK2880_01017</name>
    <name evidence="6" type="ORF">UFOPK3004_00372</name>
    <name evidence="7" type="ORF">UFOPK3304_00375</name>
    <name evidence="8" type="ORF">UFOPK4134_01682</name>
</gene>
<accession>A0A6J6VU10</accession>
<evidence type="ECO:0000313" key="5">
    <source>
        <dbReference type="EMBL" id="CAB4774495.1"/>
    </source>
</evidence>
<dbReference type="HAMAP" id="MF_00688">
    <property type="entry name" value="Leu_Phe_trans"/>
    <property type="match status" value="1"/>
</dbReference>
<evidence type="ECO:0000313" key="6">
    <source>
        <dbReference type="EMBL" id="CAB4796157.1"/>
    </source>
</evidence>
<dbReference type="EMBL" id="CAFBLJ010000012">
    <property type="protein sequence ID" value="CAB4859607.1"/>
    <property type="molecule type" value="Genomic_DNA"/>
</dbReference>
<dbReference type="InterPro" id="IPR016181">
    <property type="entry name" value="Acyl_CoA_acyltransferase"/>
</dbReference>
<evidence type="ECO:0000313" key="7">
    <source>
        <dbReference type="EMBL" id="CAB4859607.1"/>
    </source>
</evidence>
<evidence type="ECO:0000313" key="8">
    <source>
        <dbReference type="EMBL" id="CAB5036919.1"/>
    </source>
</evidence>
<reference evidence="5" key="1">
    <citation type="submission" date="2020-05" db="EMBL/GenBank/DDBJ databases">
        <authorList>
            <person name="Chiriac C."/>
            <person name="Salcher M."/>
            <person name="Ghai R."/>
            <person name="Kavagutti S V."/>
        </authorList>
    </citation>
    <scope>NUCLEOTIDE SEQUENCE</scope>
</reference>
<dbReference type="Gene3D" id="3.40.630.70">
    <property type="entry name" value="Leucyl/phenylalanyl-tRNA-protein transferase, C-terminal domain"/>
    <property type="match status" value="1"/>
</dbReference>
<organism evidence="5">
    <name type="scientific">freshwater metagenome</name>
    <dbReference type="NCBI Taxonomy" id="449393"/>
    <lineage>
        <taxon>unclassified sequences</taxon>
        <taxon>metagenomes</taxon>
        <taxon>ecological metagenomes</taxon>
    </lineage>
</organism>
<dbReference type="InterPro" id="IPR004616">
    <property type="entry name" value="Leu/Phe-tRNA_Trfase"/>
</dbReference>
<dbReference type="AlphaFoldDB" id="A0A6J6VU10"/>
<evidence type="ECO:0000256" key="3">
    <source>
        <dbReference type="ARBA" id="ARBA00023315"/>
    </source>
</evidence>
<dbReference type="Gene3D" id="3.30.70.3550">
    <property type="entry name" value="Leucyl/phenylalanyl-tRNA-protein transferase, N-terminal domain"/>
    <property type="match status" value="1"/>
</dbReference>
<sequence>MPGVLTPDNIGAFARPQIAFPESQFDFDTVPMGDDDLVAIGADLEPSTLINAYANGLFPMPMNGKKIGWWCPVTRGIIPLDGLRVSHSLQKHLKRFTIRVDTCFAQVMKACGDPSRPHGWINLEFIRAYSYLHAMGWAHSVEVFRDDQLVGGVYGVRVGKLFAGESMFHTQTDASKAGLVALVALLEAAGVTLFDVQWTTPHLASLGAVDIPREQYLALLAQAQNRD</sequence>
<name>A0A6J6VU10_9ZZZZ</name>
<dbReference type="EMBL" id="CAEZZP010000059">
    <property type="protein sequence ID" value="CAB4774495.1"/>
    <property type="molecule type" value="Genomic_DNA"/>
</dbReference>
<dbReference type="SUPFAM" id="SSF55729">
    <property type="entry name" value="Acyl-CoA N-acyltransferases (Nat)"/>
    <property type="match status" value="1"/>
</dbReference>
<evidence type="ECO:0000256" key="1">
    <source>
        <dbReference type="ARBA" id="ARBA00022490"/>
    </source>
</evidence>
<dbReference type="Pfam" id="PF03588">
    <property type="entry name" value="Leu_Phe_trans"/>
    <property type="match status" value="1"/>
</dbReference>
<proteinExistence type="inferred from homology"/>
<keyword evidence="2" id="KW-0808">Transferase</keyword>
<dbReference type="GO" id="GO:0005737">
    <property type="term" value="C:cytoplasm"/>
    <property type="evidence" value="ECO:0007669"/>
    <property type="project" value="TreeGrafter"/>
</dbReference>
<protein>
    <submittedName>
        <fullName evidence="5">Unannotated protein</fullName>
    </submittedName>
</protein>
<dbReference type="PANTHER" id="PTHR30098">
    <property type="entry name" value="LEUCYL/PHENYLALANYL-TRNA--PROTEIN TRANSFERASE"/>
    <property type="match status" value="1"/>
</dbReference>
<dbReference type="InterPro" id="IPR042221">
    <property type="entry name" value="Leu/Phe-tRNA_Trfase_N"/>
</dbReference>
<keyword evidence="3" id="KW-0012">Acyltransferase</keyword>
<evidence type="ECO:0000256" key="2">
    <source>
        <dbReference type="ARBA" id="ARBA00022679"/>
    </source>
</evidence>
<dbReference type="EMBL" id="CAEZYH010000130">
    <property type="protein sequence ID" value="CAB4733447.1"/>
    <property type="molecule type" value="Genomic_DNA"/>
</dbReference>
<evidence type="ECO:0000313" key="4">
    <source>
        <dbReference type="EMBL" id="CAB4733447.1"/>
    </source>
</evidence>
<dbReference type="GO" id="GO:0030163">
    <property type="term" value="P:protein catabolic process"/>
    <property type="evidence" value="ECO:0007669"/>
    <property type="project" value="InterPro"/>
</dbReference>
<dbReference type="EMBL" id="CAFBPS010000186">
    <property type="protein sequence ID" value="CAB5036919.1"/>
    <property type="molecule type" value="Genomic_DNA"/>
</dbReference>
<dbReference type="EMBL" id="CAFAAL010000018">
    <property type="protein sequence ID" value="CAB4796157.1"/>
    <property type="molecule type" value="Genomic_DNA"/>
</dbReference>
<dbReference type="NCBIfam" id="TIGR00667">
    <property type="entry name" value="aat"/>
    <property type="match status" value="1"/>
</dbReference>
<dbReference type="GO" id="GO:0008914">
    <property type="term" value="F:leucyl-tRNA--protein transferase activity"/>
    <property type="evidence" value="ECO:0007669"/>
    <property type="project" value="InterPro"/>
</dbReference>
<dbReference type="PANTHER" id="PTHR30098:SF2">
    <property type="entry name" value="LEUCYL_PHENYLALANYL-TRNA--PROTEIN TRANSFERASE"/>
    <property type="match status" value="1"/>
</dbReference>
<keyword evidence="1" id="KW-0963">Cytoplasm</keyword>